<organism evidence="1 2">
    <name type="scientific">Virgibacillus natechei</name>
    <dbReference type="NCBI Taxonomy" id="1216297"/>
    <lineage>
        <taxon>Bacteria</taxon>
        <taxon>Bacillati</taxon>
        <taxon>Bacillota</taxon>
        <taxon>Bacilli</taxon>
        <taxon>Bacillales</taxon>
        <taxon>Bacillaceae</taxon>
        <taxon>Virgibacillus</taxon>
    </lineage>
</organism>
<proteinExistence type="predicted"/>
<evidence type="ECO:0000313" key="1">
    <source>
        <dbReference type="EMBL" id="MBP1970477.1"/>
    </source>
</evidence>
<evidence type="ECO:0000313" key="2">
    <source>
        <dbReference type="Proteomes" id="UP001519345"/>
    </source>
</evidence>
<dbReference type="RefSeq" id="WP_209463601.1">
    <property type="nucleotide sequence ID" value="NZ_CP110224.1"/>
</dbReference>
<accession>A0ABS4IHQ2</accession>
<dbReference type="Proteomes" id="UP001519345">
    <property type="component" value="Unassembled WGS sequence"/>
</dbReference>
<comment type="caution">
    <text evidence="1">The sequence shown here is derived from an EMBL/GenBank/DDBJ whole genome shotgun (WGS) entry which is preliminary data.</text>
</comment>
<keyword evidence="2" id="KW-1185">Reference proteome</keyword>
<protein>
    <submittedName>
        <fullName evidence="1">Uncharacterized protein</fullName>
    </submittedName>
</protein>
<gene>
    <name evidence="1" type="ORF">J2Z83_002598</name>
</gene>
<name>A0ABS4IHQ2_9BACI</name>
<dbReference type="EMBL" id="JAGGKX010000013">
    <property type="protein sequence ID" value="MBP1970477.1"/>
    <property type="molecule type" value="Genomic_DNA"/>
</dbReference>
<sequence>MDYASFLRQSLYLQGLPIYEADLPYIHHILYTINEAEAPLKAFPELNVEVPITIVDKELML</sequence>
<reference evidence="1 2" key="1">
    <citation type="submission" date="2021-03" db="EMBL/GenBank/DDBJ databases">
        <title>Genomic Encyclopedia of Type Strains, Phase IV (KMG-IV): sequencing the most valuable type-strain genomes for metagenomic binning, comparative biology and taxonomic classification.</title>
        <authorList>
            <person name="Goeker M."/>
        </authorList>
    </citation>
    <scope>NUCLEOTIDE SEQUENCE [LARGE SCALE GENOMIC DNA]</scope>
    <source>
        <strain evidence="1 2">DSM 25609</strain>
    </source>
</reference>